<protein>
    <submittedName>
        <fullName evidence="1">Uncharacterized protein</fullName>
    </submittedName>
</protein>
<reference evidence="1 2" key="1">
    <citation type="submission" date="2015-11" db="EMBL/GenBank/DDBJ databases">
        <title>Exploring the genomic traits of fungus-feeding bacterial genus Collimonas.</title>
        <authorList>
            <person name="Song C."/>
            <person name="Schmidt R."/>
            <person name="de Jager V."/>
            <person name="Krzyzanowska D."/>
            <person name="Jongedijk E."/>
            <person name="Cankar K."/>
            <person name="Beekwilder J."/>
            <person name="van Veen A."/>
            <person name="de Boer W."/>
            <person name="van Veen J.A."/>
            <person name="Garbeva P."/>
        </authorList>
    </citation>
    <scope>NUCLEOTIDE SEQUENCE [LARGE SCALE GENOMIC DNA]</scope>
    <source>
        <strain evidence="1 2">Ter291</strain>
    </source>
</reference>
<sequence length="50" mass="5694">MKEINFIGNFLCFFTGKLPMQAWPHCIYCAYGARIKIAPPDSFAAIHNFV</sequence>
<keyword evidence="2" id="KW-1185">Reference proteome</keyword>
<proteinExistence type="predicted"/>
<dbReference type="Proteomes" id="UP000074914">
    <property type="component" value="Chromosome"/>
</dbReference>
<dbReference type="EMBL" id="CP013236">
    <property type="protein sequence ID" value="AMP14726.1"/>
    <property type="molecule type" value="Genomic_DNA"/>
</dbReference>
<organism evidence="1 2">
    <name type="scientific">Collimonas pratensis</name>
    <dbReference type="NCBI Taxonomy" id="279113"/>
    <lineage>
        <taxon>Bacteria</taxon>
        <taxon>Pseudomonadati</taxon>
        <taxon>Pseudomonadota</taxon>
        <taxon>Betaproteobacteria</taxon>
        <taxon>Burkholderiales</taxon>
        <taxon>Oxalobacteraceae</taxon>
        <taxon>Collimonas</taxon>
    </lineage>
</organism>
<gene>
    <name evidence="1" type="ORF">CPter291_2469</name>
</gene>
<accession>A0ABN4MAQ0</accession>
<name>A0ABN4MAQ0_9BURK</name>
<evidence type="ECO:0000313" key="1">
    <source>
        <dbReference type="EMBL" id="AMP14726.1"/>
    </source>
</evidence>
<evidence type="ECO:0000313" key="2">
    <source>
        <dbReference type="Proteomes" id="UP000074914"/>
    </source>
</evidence>